<feature type="transmembrane region" description="Helical" evidence="1">
    <location>
        <begin position="73"/>
        <end position="92"/>
    </location>
</feature>
<keyword evidence="1" id="KW-0472">Membrane</keyword>
<accession>A0ABS8TZN9</accession>
<keyword evidence="1" id="KW-0812">Transmembrane</keyword>
<gene>
    <name evidence="2" type="ORF">LT679_06955</name>
</gene>
<reference evidence="2 3" key="1">
    <citation type="submission" date="2021-12" db="EMBL/GenBank/DDBJ databases">
        <title>Mucilaginibacter roseus genome.</title>
        <authorList>
            <person name="Ferreira J.R."/>
            <person name="Newman J.D."/>
        </authorList>
    </citation>
    <scope>NUCLEOTIDE SEQUENCE [LARGE SCALE GENOMIC DNA]</scope>
    <source>
        <strain evidence="2 3">LMG 28454</strain>
    </source>
</reference>
<evidence type="ECO:0000313" key="3">
    <source>
        <dbReference type="Proteomes" id="UP001199919"/>
    </source>
</evidence>
<dbReference type="EMBL" id="JAJPWV010000002">
    <property type="protein sequence ID" value="MCD8740338.1"/>
    <property type="molecule type" value="Genomic_DNA"/>
</dbReference>
<name>A0ABS8TZN9_9SPHI</name>
<comment type="caution">
    <text evidence="2">The sequence shown here is derived from an EMBL/GenBank/DDBJ whole genome shotgun (WGS) entry which is preliminary data.</text>
</comment>
<keyword evidence="1" id="KW-1133">Transmembrane helix</keyword>
<keyword evidence="3" id="KW-1185">Reference proteome</keyword>
<feature type="transmembrane region" description="Helical" evidence="1">
    <location>
        <begin position="40"/>
        <end position="61"/>
    </location>
</feature>
<evidence type="ECO:0008006" key="4">
    <source>
        <dbReference type="Google" id="ProtNLM"/>
    </source>
</evidence>
<evidence type="ECO:0000313" key="2">
    <source>
        <dbReference type="EMBL" id="MCD8740338.1"/>
    </source>
</evidence>
<feature type="transmembrane region" description="Helical" evidence="1">
    <location>
        <begin position="7"/>
        <end position="28"/>
    </location>
</feature>
<evidence type="ECO:0000256" key="1">
    <source>
        <dbReference type="SAM" id="Phobius"/>
    </source>
</evidence>
<sequence length="93" mass="10489">MIRKSKSVALSILFYIAAWVLIVVFNSFDTFKSGPCTPNLDFLSIIVAIIFSAGLVVIIMIKSVIQWKRPDWVLLLIHIVGFGSYFLVGWLLN</sequence>
<dbReference type="Proteomes" id="UP001199919">
    <property type="component" value="Unassembled WGS sequence"/>
</dbReference>
<proteinExistence type="predicted"/>
<dbReference type="RefSeq" id="WP_232176737.1">
    <property type="nucleotide sequence ID" value="NZ_JAJPWV010000002.1"/>
</dbReference>
<protein>
    <recommendedName>
        <fullName evidence="4">Cardiolipin synthase N-terminal domain-containing protein</fullName>
    </recommendedName>
</protein>
<organism evidence="2 3">
    <name type="scientific">Mucilaginibacter roseus</name>
    <dbReference type="NCBI Taxonomy" id="1528868"/>
    <lineage>
        <taxon>Bacteria</taxon>
        <taxon>Pseudomonadati</taxon>
        <taxon>Bacteroidota</taxon>
        <taxon>Sphingobacteriia</taxon>
        <taxon>Sphingobacteriales</taxon>
        <taxon>Sphingobacteriaceae</taxon>
        <taxon>Mucilaginibacter</taxon>
    </lineage>
</organism>